<reference evidence="4 5" key="1">
    <citation type="journal article" date="2004" name="Environ. Microbiol.">
        <title>Phylogeny-function analysis of (meta)genomic libraries: screening for expression of ribosomal RNA genes by large-insert library fluorescent in situ hybridization (LIL-FISH).</title>
        <authorList>
            <person name="Leveau J.H."/>
            <person name="Gerards S."/>
            <person name="de Boer W."/>
            <person name="van Veen J.A."/>
        </authorList>
    </citation>
    <scope>NUCLEOTIDE SEQUENCE [LARGE SCALE GENOMIC DNA]</scope>
    <source>
        <strain evidence="4 5">Ter331</strain>
    </source>
</reference>
<name>G0A8V3_COLFT</name>
<reference evidence="4 5" key="2">
    <citation type="journal article" date="2006" name="J. Microbiol. Methods">
        <title>Genomic flank-sequencing of plasposon insertion sites for rapid identification of functional genes.</title>
        <authorList>
            <person name="Leveau J.H."/>
            <person name="Gerards S."/>
            <person name="Fritsche K."/>
            <person name="Zondag G."/>
            <person name="van Veen J.A."/>
        </authorList>
    </citation>
    <scope>NUCLEOTIDE SEQUENCE [LARGE SCALE GENOMIC DNA]</scope>
    <source>
        <strain evidence="4 5">Ter331</strain>
    </source>
</reference>
<reference evidence="4 5" key="3">
    <citation type="journal article" date="2008" name="FEMS Microbiol. Ecol.">
        <title>Identification and characterization of genes underlying chitinolysis in Collimonas fungivorans Ter331.</title>
        <authorList>
            <person name="Fritsche K."/>
            <person name="de Boer W."/>
            <person name="Gerards S."/>
            <person name="van den Berg M."/>
            <person name="van Veen J.A."/>
            <person name="Leveau J.H."/>
        </authorList>
    </citation>
    <scope>NUCLEOTIDE SEQUENCE [LARGE SCALE GENOMIC DNA]</scope>
    <source>
        <strain evidence="4 5">Ter331</strain>
    </source>
</reference>
<dbReference type="eggNOG" id="COG2198">
    <property type="taxonomic scope" value="Bacteria"/>
</dbReference>
<reference evidence="4 5" key="5">
    <citation type="journal article" date="2011" name="ISME J.">
        <title>Dual transcriptional profiling of a bacterial/fungal confrontation: Collimonas fungivorans versus Aspergillus niger.</title>
        <authorList>
            <person name="Mela F."/>
            <person name="Fritsche K."/>
            <person name="de Boer W."/>
            <person name="van Veen J.A."/>
            <person name="de Graaff L.H."/>
            <person name="van den Berg M."/>
            <person name="Leveau J.H."/>
        </authorList>
    </citation>
    <scope>NUCLEOTIDE SEQUENCE [LARGE SCALE GENOMIC DNA]</scope>
    <source>
        <strain evidence="4 5">Ter331</strain>
    </source>
</reference>
<feature type="domain" description="HPt" evidence="3">
    <location>
        <begin position="38"/>
        <end position="135"/>
    </location>
</feature>
<reference evidence="4 5" key="4">
    <citation type="journal article" date="2010" name="Environ. Microbiol.">
        <title>The bacterial genus Collimonas: mycophagy, weathering and other adaptive solutions to life in oligotrophic soil environments.</title>
        <authorList>
            <person name="Leveau J.H."/>
            <person name="Uroz S."/>
            <person name="de Boer W."/>
        </authorList>
    </citation>
    <scope>NUCLEOTIDE SEQUENCE [LARGE SCALE GENOMIC DNA]</scope>
    <source>
        <strain evidence="4 5">Ter331</strain>
    </source>
</reference>
<organism evidence="4 5">
    <name type="scientific">Collimonas fungivorans (strain Ter331)</name>
    <dbReference type="NCBI Taxonomy" id="1005048"/>
    <lineage>
        <taxon>Bacteria</taxon>
        <taxon>Pseudomonadati</taxon>
        <taxon>Pseudomonadota</taxon>
        <taxon>Betaproteobacteria</taxon>
        <taxon>Burkholderiales</taxon>
        <taxon>Oxalobacteraceae</taxon>
        <taxon>Collimonas</taxon>
    </lineage>
</organism>
<evidence type="ECO:0000256" key="2">
    <source>
        <dbReference type="PROSITE-ProRule" id="PRU00110"/>
    </source>
</evidence>
<evidence type="ECO:0000313" key="4">
    <source>
        <dbReference type="EMBL" id="AEK61816.1"/>
    </source>
</evidence>
<dbReference type="Proteomes" id="UP000008392">
    <property type="component" value="Chromosome"/>
</dbReference>
<dbReference type="AlphaFoldDB" id="G0A8V3"/>
<keyword evidence="1" id="KW-0902">Two-component regulatory system</keyword>
<accession>G0A8V3</accession>
<evidence type="ECO:0000259" key="3">
    <source>
        <dbReference type="PROSITE" id="PS50894"/>
    </source>
</evidence>
<dbReference type="HOGENOM" id="CLU_151182_0_0_4"/>
<dbReference type="Pfam" id="PF01627">
    <property type="entry name" value="Hpt"/>
    <property type="match status" value="1"/>
</dbReference>
<dbReference type="KEGG" id="cfu:CFU_1985"/>
<dbReference type="GO" id="GO:0000160">
    <property type="term" value="P:phosphorelay signal transduction system"/>
    <property type="evidence" value="ECO:0007669"/>
    <property type="project" value="UniProtKB-KW"/>
</dbReference>
<sequence>MKRCLNLAFQENNQPPTMQSHICHHFSPEMFLKHSYNDKSVFVDLCKLFLQVGGEQFARLKSAVQAGNVSATTQECHALKGTLLISGADAAVRLLDQIEIEFNRKKRVCTAEKILELQNEIMLTLDEVRDFLAELESLELQY</sequence>
<dbReference type="STRING" id="1005048.CFU_1985"/>
<dbReference type="GO" id="GO:0004672">
    <property type="term" value="F:protein kinase activity"/>
    <property type="evidence" value="ECO:0007669"/>
    <property type="project" value="UniProtKB-ARBA"/>
</dbReference>
<dbReference type="SUPFAM" id="SSF47226">
    <property type="entry name" value="Histidine-containing phosphotransfer domain, HPT domain"/>
    <property type="match status" value="1"/>
</dbReference>
<evidence type="ECO:0000313" key="5">
    <source>
        <dbReference type="Proteomes" id="UP000008392"/>
    </source>
</evidence>
<dbReference type="Gene3D" id="1.20.120.160">
    <property type="entry name" value="HPT domain"/>
    <property type="match status" value="1"/>
</dbReference>
<protein>
    <recommendedName>
        <fullName evidence="3">HPt domain-containing protein</fullName>
    </recommendedName>
</protein>
<keyword evidence="2" id="KW-0597">Phosphoprotein</keyword>
<gene>
    <name evidence="4" type="ordered locus">CFU_1985</name>
</gene>
<evidence type="ECO:0000256" key="1">
    <source>
        <dbReference type="ARBA" id="ARBA00023012"/>
    </source>
</evidence>
<dbReference type="InterPro" id="IPR008207">
    <property type="entry name" value="Sig_transdc_His_kin_Hpt_dom"/>
</dbReference>
<feature type="modified residue" description="Phosphohistidine" evidence="2">
    <location>
        <position position="77"/>
    </location>
</feature>
<proteinExistence type="predicted"/>
<dbReference type="EMBL" id="CP002745">
    <property type="protein sequence ID" value="AEK61816.1"/>
    <property type="molecule type" value="Genomic_DNA"/>
</dbReference>
<dbReference type="InterPro" id="IPR036641">
    <property type="entry name" value="HPT_dom_sf"/>
</dbReference>
<dbReference type="PROSITE" id="PS50894">
    <property type="entry name" value="HPT"/>
    <property type="match status" value="1"/>
</dbReference>
<reference evidence="5" key="6">
    <citation type="submission" date="2011-05" db="EMBL/GenBank/DDBJ databases">
        <title>Complete sequence of Collimonas fungivorans Ter331.</title>
        <authorList>
            <person name="Leveau J.H."/>
        </authorList>
    </citation>
    <scope>NUCLEOTIDE SEQUENCE [LARGE SCALE GENOMIC DNA]</scope>
    <source>
        <strain evidence="5">Ter331</strain>
    </source>
</reference>
<keyword evidence="5" id="KW-1185">Reference proteome</keyword>